<protein>
    <submittedName>
        <fullName evidence="1">Uncharacterized protein</fullName>
    </submittedName>
</protein>
<name>Q0WNF1_ARATH</name>
<dbReference type="EMBL" id="AK229490">
    <property type="protein sequence ID" value="BAF01348.1"/>
    <property type="molecule type" value="mRNA"/>
</dbReference>
<reference evidence="1" key="1">
    <citation type="submission" date="2006-07" db="EMBL/GenBank/DDBJ databases">
        <title>Large-scale analysis of RIKEN Arabidopsis full-length (RAFL) cDNAs.</title>
        <authorList>
            <person name="Totoki Y."/>
            <person name="Seki M."/>
            <person name="Ishida J."/>
            <person name="Nakajima M."/>
            <person name="Enju A."/>
            <person name="Morosawa T."/>
            <person name="Kamiya A."/>
            <person name="Narusaka M."/>
            <person name="Shin-i T."/>
            <person name="Nakagawa M."/>
            <person name="Sakamoto N."/>
            <person name="Oishi K."/>
            <person name="Kohara Y."/>
            <person name="Kobayashi M."/>
            <person name="Toyoda A."/>
            <person name="Sakaki Y."/>
            <person name="Sakurai T."/>
            <person name="Iida K."/>
            <person name="Akiyama K."/>
            <person name="Satou M."/>
            <person name="Toyoda T."/>
            <person name="Konagaya A."/>
            <person name="Carninci P."/>
            <person name="Kawai J."/>
            <person name="Hayashizaki Y."/>
            <person name="Shinozaki K."/>
        </authorList>
    </citation>
    <scope>NUCLEOTIDE SEQUENCE</scope>
</reference>
<organism evidence="1">
    <name type="scientific">Arabidopsis thaliana</name>
    <name type="common">Mouse-ear cress</name>
    <dbReference type="NCBI Taxonomy" id="3702"/>
    <lineage>
        <taxon>Eukaryota</taxon>
        <taxon>Viridiplantae</taxon>
        <taxon>Streptophyta</taxon>
        <taxon>Embryophyta</taxon>
        <taxon>Tracheophyta</taxon>
        <taxon>Spermatophyta</taxon>
        <taxon>Magnoliopsida</taxon>
        <taxon>eudicotyledons</taxon>
        <taxon>Gunneridae</taxon>
        <taxon>Pentapetalae</taxon>
        <taxon>rosids</taxon>
        <taxon>malvids</taxon>
        <taxon>Brassicales</taxon>
        <taxon>Brassicaceae</taxon>
        <taxon>Camelineae</taxon>
        <taxon>Arabidopsis</taxon>
    </lineage>
</organism>
<feature type="non-terminal residue" evidence="1">
    <location>
        <position position="1"/>
    </location>
</feature>
<dbReference type="AlphaFoldDB" id="Q0WNF1"/>
<proteinExistence type="evidence at transcript level"/>
<evidence type="ECO:0000313" key="1">
    <source>
        <dbReference type="EMBL" id="BAF01348.1"/>
    </source>
</evidence>
<sequence length="58" mass="6978">LDSSIPEESAEWRELKEVSRCENDSEFYNKTGERNRDRGSYKRGRFLVMLLLLVNQRR</sequence>
<accession>Q0WNF1</accession>